<proteinExistence type="inferred from homology"/>
<keyword evidence="3" id="KW-0245">EGF-like domain</keyword>
<sequence>MKFNDEFLDKLEADKVASLRARYAMRKACTTSPGARGLCRTPGKRSVEACSVRVREPNLNGSMFFHAAPLSILILILLLLLSLAAAQPTTNPHNFSSFSISQSPWRPTQNLILLSPNSLFAAGFHPLPNNSNLFIFSVWYFNISTDNVVWSANRLHPVNRSAALVITATGQLRLNDPSGRNLWPSNNVSANSNSTQLILRDDGDLIYGTWESFQFPTNTFLPNHTFNGTTIVSNNRKYSFVNSANLTFGTETYWTSGNPFQNFQIDGQIIINNQIPVIPSDFNSTRLRKLVVDDDGNLKIFSFNPNWLRWDVVWQAHVELCHILDTCGPNSVCMSSGSYNSTYCVCAPGFSPDPRGGARQGCHRKLNVSSKAKFLQLDFVNFRGGVKQISLQTPNISVCQADCLKNSSCVGYTFSFDGSAQCVLQLDILSNGLWSPGMKAAAFVKVDNSETDRSNFTGMMYKLQTTCPVRITIRPPPVNKDNTTRNILIISTIFVAELITGAVFFWAFLKRFVKYRDMARTLGLESLPAGGPKRFNYAELKTATNDFSTCIGRGGFGEVFKGELPDKRVVAVKCLKNVAGGDRDFWAEVTIIARMHHLNLLRLWGFCAEKGQRILVYEHIPNGSLDKFLFVKHSPSDSAKDERETEEQSSPLDWSIRYRIAIGVARAIAYLHEECLEWVLHRDIKPENILLDNDFCPKLSDFGLSKLRKNEDTTVSMSRIRGTPGYVAPELVKLGSNSITTKADVYSFGMVLLEIISGTRNFEIKRSTVESADWYFPGWAFEKAFVEEKMKEILDGRIREEYESGGHVSIVNRMVQTAMWCVQNQPEKRPSMGKVVKMLEGKLEIPPPEKPSIYFLSE</sequence>
<evidence type="ECO:0000256" key="2">
    <source>
        <dbReference type="ARBA" id="ARBA00022527"/>
    </source>
</evidence>
<keyword evidence="11 19" id="KW-0472">Membrane</keyword>
<dbReference type="Pfam" id="PF00069">
    <property type="entry name" value="Pkinase"/>
    <property type="match status" value="1"/>
</dbReference>
<feature type="transmembrane region" description="Helical" evidence="19">
    <location>
        <begin position="63"/>
        <end position="86"/>
    </location>
</feature>
<keyword evidence="7 17" id="KW-0547">Nucleotide-binding</keyword>
<dbReference type="OrthoDB" id="1537556at2759"/>
<dbReference type="GO" id="GO:0005524">
    <property type="term" value="F:ATP binding"/>
    <property type="evidence" value="ECO:0007669"/>
    <property type="project" value="UniProtKB-UniRule"/>
</dbReference>
<dbReference type="SUPFAM" id="SSF56112">
    <property type="entry name" value="Protein kinase-like (PK-like)"/>
    <property type="match status" value="1"/>
</dbReference>
<dbReference type="PROSITE" id="PS00108">
    <property type="entry name" value="PROTEIN_KINASE_ST"/>
    <property type="match status" value="1"/>
</dbReference>
<accession>A0A5A7TWW0</accession>
<evidence type="ECO:0000256" key="9">
    <source>
        <dbReference type="ARBA" id="ARBA00022840"/>
    </source>
</evidence>
<evidence type="ECO:0000256" key="8">
    <source>
        <dbReference type="ARBA" id="ARBA00022777"/>
    </source>
</evidence>
<dbReference type="GO" id="GO:0030246">
    <property type="term" value="F:carbohydrate binding"/>
    <property type="evidence" value="ECO:0007669"/>
    <property type="project" value="UniProtKB-KW"/>
</dbReference>
<keyword evidence="10 19" id="KW-1133">Transmembrane helix</keyword>
<evidence type="ECO:0000259" key="21">
    <source>
        <dbReference type="PROSITE" id="PS50927"/>
    </source>
</evidence>
<dbReference type="Pfam" id="PF01453">
    <property type="entry name" value="B_lectin"/>
    <property type="match status" value="1"/>
</dbReference>
<dbReference type="CDD" id="cd14066">
    <property type="entry name" value="STKc_IRAK"/>
    <property type="match status" value="1"/>
</dbReference>
<protein>
    <recommendedName>
        <fullName evidence="17">Receptor-like serine/threonine-protein kinase</fullName>
        <ecNumber evidence="17">2.7.11.1</ecNumber>
    </recommendedName>
</protein>
<dbReference type="PANTHER" id="PTHR47974:SF6">
    <property type="entry name" value="NON-SPECIFIC SERINE_THREONINE PROTEIN KINASE"/>
    <property type="match status" value="1"/>
</dbReference>
<dbReference type="EC" id="2.7.11.1" evidence="17"/>
<keyword evidence="8 17" id="KW-0418">Kinase</keyword>
<evidence type="ECO:0000256" key="16">
    <source>
        <dbReference type="ARBA" id="ARBA00048679"/>
    </source>
</evidence>
<evidence type="ECO:0000256" key="11">
    <source>
        <dbReference type="ARBA" id="ARBA00023136"/>
    </source>
</evidence>
<keyword evidence="14" id="KW-0325">Glycoprotein</keyword>
<keyword evidence="24" id="KW-0430">Lectin</keyword>
<evidence type="ECO:0000256" key="14">
    <source>
        <dbReference type="ARBA" id="ARBA00023180"/>
    </source>
</evidence>
<dbReference type="Gene3D" id="2.90.10.10">
    <property type="entry name" value="Bulb-type lectin domain"/>
    <property type="match status" value="1"/>
</dbReference>
<evidence type="ECO:0000313" key="23">
    <source>
        <dbReference type="EMBL" id="KAA0046397.1"/>
    </source>
</evidence>
<evidence type="ECO:0000256" key="10">
    <source>
        <dbReference type="ARBA" id="ARBA00022989"/>
    </source>
</evidence>
<dbReference type="GO" id="GO:0048544">
    <property type="term" value="P:recognition of pollen"/>
    <property type="evidence" value="ECO:0007669"/>
    <property type="project" value="InterPro"/>
</dbReference>
<comment type="catalytic activity">
    <reaction evidence="16 17">
        <text>L-seryl-[protein] + ATP = O-phospho-L-seryl-[protein] + ADP + H(+)</text>
        <dbReference type="Rhea" id="RHEA:17989"/>
        <dbReference type="Rhea" id="RHEA-COMP:9863"/>
        <dbReference type="Rhea" id="RHEA-COMP:11604"/>
        <dbReference type="ChEBI" id="CHEBI:15378"/>
        <dbReference type="ChEBI" id="CHEBI:29999"/>
        <dbReference type="ChEBI" id="CHEBI:30616"/>
        <dbReference type="ChEBI" id="CHEBI:83421"/>
        <dbReference type="ChEBI" id="CHEBI:456216"/>
        <dbReference type="EC" id="2.7.11.1"/>
    </reaction>
</comment>
<comment type="similarity">
    <text evidence="17">Belongs to the protein kinase superfamily. Ser/Thr protein kinase family.</text>
</comment>
<dbReference type="InterPro" id="IPR011009">
    <property type="entry name" value="Kinase-like_dom_sf"/>
</dbReference>
<keyword evidence="4 17" id="KW-0808">Transferase</keyword>
<dbReference type="GO" id="GO:0016020">
    <property type="term" value="C:membrane"/>
    <property type="evidence" value="ECO:0007669"/>
    <property type="project" value="UniProtKB-SubCell"/>
</dbReference>
<feature type="domain" description="Protein kinase" evidence="20">
    <location>
        <begin position="545"/>
        <end position="843"/>
    </location>
</feature>
<dbReference type="PROSITE" id="PS00107">
    <property type="entry name" value="PROTEIN_KINASE_ATP"/>
    <property type="match status" value="1"/>
</dbReference>
<dbReference type="FunFam" id="1.10.510.10:FF:000621">
    <property type="entry name" value="Serine/threonine-protein kinase"/>
    <property type="match status" value="1"/>
</dbReference>
<evidence type="ECO:0000256" key="18">
    <source>
        <dbReference type="PROSITE-ProRule" id="PRU10141"/>
    </source>
</evidence>
<feature type="binding site" evidence="18">
    <location>
        <position position="573"/>
    </location>
    <ligand>
        <name>ATP</name>
        <dbReference type="ChEBI" id="CHEBI:30616"/>
    </ligand>
</feature>
<evidence type="ECO:0000256" key="17">
    <source>
        <dbReference type="PIRNR" id="PIRNR000641"/>
    </source>
</evidence>
<feature type="domain" description="Bulb-type lectin" evidence="21">
    <location>
        <begin position="104"/>
        <end position="220"/>
    </location>
</feature>
<evidence type="ECO:0000313" key="25">
    <source>
        <dbReference type="Proteomes" id="UP000321393"/>
    </source>
</evidence>
<dbReference type="Gene3D" id="1.10.510.10">
    <property type="entry name" value="Transferase(Phosphotransferase) domain 1"/>
    <property type="match status" value="1"/>
</dbReference>
<dbReference type="EMBL" id="SSTD01009199">
    <property type="protein sequence ID" value="TYK14664.1"/>
    <property type="molecule type" value="Genomic_DNA"/>
</dbReference>
<evidence type="ECO:0000256" key="6">
    <source>
        <dbReference type="ARBA" id="ARBA00022729"/>
    </source>
</evidence>
<dbReference type="PIRSF" id="PIRSF000641">
    <property type="entry name" value="SRK"/>
    <property type="match status" value="1"/>
</dbReference>
<comment type="caution">
    <text evidence="23">The sequence shown here is derived from an EMBL/GenBank/DDBJ whole genome shotgun (WGS) entry which is preliminary data.</text>
</comment>
<dbReference type="CDD" id="cd00028">
    <property type="entry name" value="B_lectin"/>
    <property type="match status" value="1"/>
</dbReference>
<dbReference type="InterPro" id="IPR008271">
    <property type="entry name" value="Ser/Thr_kinase_AS"/>
</dbReference>
<evidence type="ECO:0000256" key="19">
    <source>
        <dbReference type="SAM" id="Phobius"/>
    </source>
</evidence>
<feature type="transmembrane region" description="Helical" evidence="19">
    <location>
        <begin position="487"/>
        <end position="509"/>
    </location>
</feature>
<dbReference type="InterPro" id="IPR017441">
    <property type="entry name" value="Protein_kinase_ATP_BS"/>
</dbReference>
<evidence type="ECO:0000259" key="22">
    <source>
        <dbReference type="PROSITE" id="PS50948"/>
    </source>
</evidence>
<dbReference type="InterPro" id="IPR000719">
    <property type="entry name" value="Prot_kinase_dom"/>
</dbReference>
<dbReference type="EMBL" id="SSTE01014064">
    <property type="protein sequence ID" value="KAA0046397.1"/>
    <property type="molecule type" value="Genomic_DNA"/>
</dbReference>
<keyword evidence="13 24" id="KW-0675">Receptor</keyword>
<evidence type="ECO:0000256" key="1">
    <source>
        <dbReference type="ARBA" id="ARBA00004479"/>
    </source>
</evidence>
<dbReference type="Gene3D" id="3.30.200.20">
    <property type="entry name" value="Phosphorylase Kinase, domain 1"/>
    <property type="match status" value="1"/>
</dbReference>
<evidence type="ECO:0000256" key="5">
    <source>
        <dbReference type="ARBA" id="ARBA00022692"/>
    </source>
</evidence>
<dbReference type="FunFam" id="3.30.200.20:FF:000059">
    <property type="entry name" value="S-receptor-like serine/threonine-protein kinase"/>
    <property type="match status" value="1"/>
</dbReference>
<evidence type="ECO:0000256" key="13">
    <source>
        <dbReference type="ARBA" id="ARBA00023170"/>
    </source>
</evidence>
<dbReference type="PROSITE" id="PS50948">
    <property type="entry name" value="PAN"/>
    <property type="match status" value="1"/>
</dbReference>
<dbReference type="InterPro" id="IPR000858">
    <property type="entry name" value="S_locus_glycoprot_dom"/>
</dbReference>
<dbReference type="AlphaFoldDB" id="A0A5A7TWW0"/>
<dbReference type="InterPro" id="IPR036426">
    <property type="entry name" value="Bulb-type_lectin_dom_sf"/>
</dbReference>
<dbReference type="SMART" id="SM00220">
    <property type="entry name" value="S_TKc"/>
    <property type="match status" value="1"/>
</dbReference>
<evidence type="ECO:0000256" key="15">
    <source>
        <dbReference type="ARBA" id="ARBA00047899"/>
    </source>
</evidence>
<keyword evidence="6" id="KW-0732">Signal</keyword>
<dbReference type="PANTHER" id="PTHR47974">
    <property type="entry name" value="OS07G0415500 PROTEIN"/>
    <property type="match status" value="1"/>
</dbReference>
<evidence type="ECO:0000259" key="20">
    <source>
        <dbReference type="PROSITE" id="PS50011"/>
    </source>
</evidence>
<dbReference type="SMART" id="SM00108">
    <property type="entry name" value="B_lectin"/>
    <property type="match status" value="1"/>
</dbReference>
<evidence type="ECO:0000313" key="26">
    <source>
        <dbReference type="Proteomes" id="UP000321947"/>
    </source>
</evidence>
<comment type="subcellular location">
    <subcellularLocation>
        <location evidence="1">Membrane</location>
        <topology evidence="1">Single-pass type I membrane protein</topology>
    </subcellularLocation>
</comment>
<dbReference type="InterPro" id="IPR001480">
    <property type="entry name" value="Bulb-type_lectin_dom"/>
</dbReference>
<organism evidence="23 25">
    <name type="scientific">Cucumis melo var. makuwa</name>
    <name type="common">Oriental melon</name>
    <dbReference type="NCBI Taxonomy" id="1194695"/>
    <lineage>
        <taxon>Eukaryota</taxon>
        <taxon>Viridiplantae</taxon>
        <taxon>Streptophyta</taxon>
        <taxon>Embryophyta</taxon>
        <taxon>Tracheophyta</taxon>
        <taxon>Spermatophyta</taxon>
        <taxon>Magnoliopsida</taxon>
        <taxon>eudicotyledons</taxon>
        <taxon>Gunneridae</taxon>
        <taxon>Pentapetalae</taxon>
        <taxon>rosids</taxon>
        <taxon>fabids</taxon>
        <taxon>Cucurbitales</taxon>
        <taxon>Cucurbitaceae</taxon>
        <taxon>Benincaseae</taxon>
        <taxon>Cucumis</taxon>
    </lineage>
</organism>
<dbReference type="Proteomes" id="UP000321393">
    <property type="component" value="Unassembled WGS sequence"/>
</dbReference>
<dbReference type="Proteomes" id="UP000321947">
    <property type="component" value="Unassembled WGS sequence"/>
</dbReference>
<gene>
    <name evidence="24" type="ORF">E5676_scaffold663G00400</name>
    <name evidence="23" type="ORF">E6C27_scaffold149G001420</name>
</gene>
<dbReference type="InterPro" id="IPR003609">
    <property type="entry name" value="Pan_app"/>
</dbReference>
<keyword evidence="2 17" id="KW-0723">Serine/threonine-protein kinase</keyword>
<reference evidence="25 26" key="1">
    <citation type="submission" date="2019-08" db="EMBL/GenBank/DDBJ databases">
        <title>Draft genome sequences of two oriental melons (Cucumis melo L. var makuwa).</title>
        <authorList>
            <person name="Kwon S.-Y."/>
        </authorList>
    </citation>
    <scope>NUCLEOTIDE SEQUENCE [LARGE SCALE GENOMIC DNA]</scope>
    <source>
        <strain evidence="26">cv. Chang Bougi</strain>
        <strain evidence="25">cv. SW 3</strain>
        <tissue evidence="23">Leaf</tissue>
    </source>
</reference>
<keyword evidence="9 17" id="KW-0067">ATP-binding</keyword>
<keyword evidence="12" id="KW-1015">Disulfide bond</keyword>
<evidence type="ECO:0000256" key="4">
    <source>
        <dbReference type="ARBA" id="ARBA00022679"/>
    </source>
</evidence>
<dbReference type="Pfam" id="PF00954">
    <property type="entry name" value="S_locus_glycop"/>
    <property type="match status" value="1"/>
</dbReference>
<evidence type="ECO:0000256" key="12">
    <source>
        <dbReference type="ARBA" id="ARBA00023157"/>
    </source>
</evidence>
<dbReference type="SUPFAM" id="SSF51110">
    <property type="entry name" value="alpha-D-mannose-specific plant lectins"/>
    <property type="match status" value="1"/>
</dbReference>
<name>A0A5A7TWW0_CUCMM</name>
<evidence type="ECO:0000256" key="3">
    <source>
        <dbReference type="ARBA" id="ARBA00022536"/>
    </source>
</evidence>
<dbReference type="GO" id="GO:0004674">
    <property type="term" value="F:protein serine/threonine kinase activity"/>
    <property type="evidence" value="ECO:0007669"/>
    <property type="project" value="UniProtKB-KW"/>
</dbReference>
<feature type="domain" description="Apple" evidence="22">
    <location>
        <begin position="362"/>
        <end position="448"/>
    </location>
</feature>
<comment type="catalytic activity">
    <reaction evidence="15 17">
        <text>L-threonyl-[protein] + ATP = O-phospho-L-threonyl-[protein] + ADP + H(+)</text>
        <dbReference type="Rhea" id="RHEA:46608"/>
        <dbReference type="Rhea" id="RHEA-COMP:11060"/>
        <dbReference type="Rhea" id="RHEA-COMP:11605"/>
        <dbReference type="ChEBI" id="CHEBI:15378"/>
        <dbReference type="ChEBI" id="CHEBI:30013"/>
        <dbReference type="ChEBI" id="CHEBI:30616"/>
        <dbReference type="ChEBI" id="CHEBI:61977"/>
        <dbReference type="ChEBI" id="CHEBI:456216"/>
        <dbReference type="EC" id="2.7.11.1"/>
    </reaction>
</comment>
<dbReference type="PROSITE" id="PS50927">
    <property type="entry name" value="BULB_LECTIN"/>
    <property type="match status" value="1"/>
</dbReference>
<evidence type="ECO:0000313" key="24">
    <source>
        <dbReference type="EMBL" id="TYK14664.1"/>
    </source>
</evidence>
<dbReference type="InterPro" id="IPR024171">
    <property type="entry name" value="SRK-like_kinase"/>
</dbReference>
<dbReference type="PROSITE" id="PS50011">
    <property type="entry name" value="PROTEIN_KINASE_DOM"/>
    <property type="match status" value="1"/>
</dbReference>
<keyword evidence="5 19" id="KW-0812">Transmembrane</keyword>
<evidence type="ECO:0000256" key="7">
    <source>
        <dbReference type="ARBA" id="ARBA00022741"/>
    </source>
</evidence>